<sequence length="600" mass="67931">MRPLEDRHHIYFTDFTSRLTGLGFRSVGFVKVGTNHYNVHEFYGNPSKGKTYVTYQFDMDVNEKIYGLGERSTPFIKNGQAVEIWNEDGGASQNCRIRISRFICPKDIEKYTMLTGRPPLPPPYSFGLWLSTSFTTSYDQSTVSSFLAGMKERDIKVSVFHYDCFWMKQFQWCDLEFDKDFFPDPEADLKSLHHQGIKVCVWINPYIAQESKLFKEGITNGYFITRMDGSVWQLDFWQAGQAFVDFTNPNAVAWYQSKLAALIDIGVDTFKTVFGERIPYGDAVHFDRSDPERMHNYYTHLYNQVVYEILAKKLGKNSFLHAFPCPLGGDPESSFGAMAESLRGGLSLALAGFGFWAHDIGGFEGRSPDPAVYKRWIQFGLLSSHSRLHGSGNYRVPWMVDPSGEAEKVLAKFVKFKHSLAPYIISQALVAHRTRVSMLRALFVEVPDDPVSWFIDTQYFLGSEILVAPVFDAKKVTYYVPAGKWYGLIDSKFREGGKYITETHDYFSLPFLLRPGGVVVFGSSKVTIKITCPEPIVQHGDVDVEITNGNVKEEWNIKIVGRHLDVMGSVDGNNVVVVADAEGLNVRIGASAKKIRFRAV</sequence>
<evidence type="ECO:0000313" key="2">
    <source>
        <dbReference type="Proteomes" id="UP001433508"/>
    </source>
</evidence>
<keyword evidence="1" id="KW-0378">Hydrolase</keyword>
<organism evidence="1 2">
    <name type="scientific">Lipomyces kononenkoae</name>
    <name type="common">Yeast</name>
    <dbReference type="NCBI Taxonomy" id="34357"/>
    <lineage>
        <taxon>Eukaryota</taxon>
        <taxon>Fungi</taxon>
        <taxon>Dikarya</taxon>
        <taxon>Ascomycota</taxon>
        <taxon>Saccharomycotina</taxon>
        <taxon>Lipomycetes</taxon>
        <taxon>Lipomycetales</taxon>
        <taxon>Lipomycetaceae</taxon>
        <taxon>Lipomyces</taxon>
    </lineage>
</organism>
<gene>
    <name evidence="1" type="ORF">V1525DRAFT_452559</name>
</gene>
<dbReference type="Proteomes" id="UP001433508">
    <property type="component" value="Unassembled WGS sequence"/>
</dbReference>
<reference evidence="2" key="1">
    <citation type="journal article" date="2024" name="Front. Bioeng. Biotechnol.">
        <title>Genome-scale model development and genomic sequencing of the oleaginous clade Lipomyces.</title>
        <authorList>
            <person name="Czajka J.J."/>
            <person name="Han Y."/>
            <person name="Kim J."/>
            <person name="Mondo S.J."/>
            <person name="Hofstad B.A."/>
            <person name="Robles A."/>
            <person name="Haridas S."/>
            <person name="Riley R."/>
            <person name="LaButti K."/>
            <person name="Pangilinan J."/>
            <person name="Andreopoulos W."/>
            <person name="Lipzen A."/>
            <person name="Yan J."/>
            <person name="Wang M."/>
            <person name="Ng V."/>
            <person name="Grigoriev I.V."/>
            <person name="Spatafora J.W."/>
            <person name="Magnuson J.K."/>
            <person name="Baker S.E."/>
            <person name="Pomraning K.R."/>
        </authorList>
    </citation>
    <scope>NUCLEOTIDE SEQUENCE [LARGE SCALE GENOMIC DNA]</scope>
    <source>
        <strain evidence="2">CBS 7786</strain>
    </source>
</reference>
<comment type="caution">
    <text evidence="1">The sequence shown here is derived from an EMBL/GenBank/DDBJ whole genome shotgun (WGS) entry which is preliminary data.</text>
</comment>
<keyword evidence="2" id="KW-1185">Reference proteome</keyword>
<protein>
    <submittedName>
        <fullName evidence="1">Glycosyl hydrolases family 31-domain-containing protein</fullName>
    </submittedName>
</protein>
<name>A0ACC3SSM0_LIPKO</name>
<accession>A0ACC3SSM0</accession>
<dbReference type="EMBL" id="MU971460">
    <property type="protein sequence ID" value="KAK9234616.1"/>
    <property type="molecule type" value="Genomic_DNA"/>
</dbReference>
<proteinExistence type="predicted"/>
<evidence type="ECO:0000313" key="1">
    <source>
        <dbReference type="EMBL" id="KAK9234616.1"/>
    </source>
</evidence>